<sequence length="487" mass="52907">MLRDETPALSPPMQNTANPLDNEPEEIQKLLAWQAERQAKRMRGEYESEAKLLGEVINSNRSTYLNLHSVRVEGAHNTRDSFLGYLINPILAKDGIHDLEGVLHKTREISDVLLRTDNFKTLDVRLERARDPLASEYDMDLVVHAHEKGRIFFKTATELGNSEGGVNITGRVRNVFGGAETLMGSMSAGTTTKKSFSASLSAPVSRDLWTTAELALYGLAKDNSSFASSSEDVRGMKATVRHGVLTKGMHECAYEAALRNVGSLVPTASISIREAAGVTSKSAISHTYTFDTRDAAFAATHGMLFKARTELAGIGGGTRFLKSEAEGQVSRNIFPGLSWSFALRSGLMSGLGKPVPFPDRFQLGGPTSVRAFKFNGLGPRDGVDSLGGDLYWSAGFSLISEIPKLRSWPMNLHMWVNAGQLNAMDASKSLLQNVGTTIARPSISAGVGLIYRFDPVRVELNLGVPLVASQSDNMRRGIQVGMGLEFL</sequence>
<keyword evidence="3" id="KW-1134">Transmembrane beta strand</keyword>
<dbReference type="STRING" id="1314674.A0A0D7AX53"/>
<keyword evidence="9" id="KW-1185">Reference proteome</keyword>
<evidence type="ECO:0000256" key="4">
    <source>
        <dbReference type="ARBA" id="ARBA00022692"/>
    </source>
</evidence>
<evidence type="ECO:0000313" key="8">
    <source>
        <dbReference type="EMBL" id="KIY62787.1"/>
    </source>
</evidence>
<evidence type="ECO:0000256" key="1">
    <source>
        <dbReference type="ARBA" id="ARBA00004374"/>
    </source>
</evidence>
<keyword evidence="5" id="KW-0472">Membrane</keyword>
<comment type="subcellular location">
    <subcellularLocation>
        <location evidence="1">Mitochondrion outer membrane</location>
        <topology evidence="1">Multi-pass membrane protein</topology>
    </subcellularLocation>
</comment>
<feature type="region of interest" description="Disordered" evidence="6">
    <location>
        <begin position="1"/>
        <end position="22"/>
    </location>
</feature>
<evidence type="ECO:0000259" key="7">
    <source>
        <dbReference type="Pfam" id="PF01103"/>
    </source>
</evidence>
<dbReference type="InterPro" id="IPR039910">
    <property type="entry name" value="D15-like"/>
</dbReference>
<proteinExistence type="inferred from homology"/>
<name>A0A0D7AX53_9AGAR</name>
<accession>A0A0D7AX53</accession>
<organism evidence="8 9">
    <name type="scientific">Cylindrobasidium torrendii FP15055 ss-10</name>
    <dbReference type="NCBI Taxonomy" id="1314674"/>
    <lineage>
        <taxon>Eukaryota</taxon>
        <taxon>Fungi</taxon>
        <taxon>Dikarya</taxon>
        <taxon>Basidiomycota</taxon>
        <taxon>Agaricomycotina</taxon>
        <taxon>Agaricomycetes</taxon>
        <taxon>Agaricomycetidae</taxon>
        <taxon>Agaricales</taxon>
        <taxon>Marasmiineae</taxon>
        <taxon>Physalacriaceae</taxon>
        <taxon>Cylindrobasidium</taxon>
    </lineage>
</organism>
<reference evidence="8 9" key="1">
    <citation type="journal article" date="2015" name="Fungal Genet. Biol.">
        <title>Evolution of novel wood decay mechanisms in Agaricales revealed by the genome sequences of Fistulina hepatica and Cylindrobasidium torrendii.</title>
        <authorList>
            <person name="Floudas D."/>
            <person name="Held B.W."/>
            <person name="Riley R."/>
            <person name="Nagy L.G."/>
            <person name="Koehler G."/>
            <person name="Ransdell A.S."/>
            <person name="Younus H."/>
            <person name="Chow J."/>
            <person name="Chiniquy J."/>
            <person name="Lipzen A."/>
            <person name="Tritt A."/>
            <person name="Sun H."/>
            <person name="Haridas S."/>
            <person name="LaButti K."/>
            <person name="Ohm R.A."/>
            <person name="Kues U."/>
            <person name="Blanchette R.A."/>
            <person name="Grigoriev I.V."/>
            <person name="Minto R.E."/>
            <person name="Hibbett D.S."/>
        </authorList>
    </citation>
    <scope>NUCLEOTIDE SEQUENCE [LARGE SCALE GENOMIC DNA]</scope>
    <source>
        <strain evidence="8 9">FP15055 ss-10</strain>
    </source>
</reference>
<evidence type="ECO:0000256" key="6">
    <source>
        <dbReference type="SAM" id="MobiDB-lite"/>
    </source>
</evidence>
<keyword evidence="4" id="KW-0812">Transmembrane</keyword>
<dbReference type="Pfam" id="PF01103">
    <property type="entry name" value="Omp85"/>
    <property type="match status" value="1"/>
</dbReference>
<dbReference type="PANTHER" id="PTHR12815">
    <property type="entry name" value="SORTING AND ASSEMBLY MACHINERY SAMM50 PROTEIN FAMILY MEMBER"/>
    <property type="match status" value="1"/>
</dbReference>
<feature type="domain" description="Bacterial surface antigen (D15)" evidence="7">
    <location>
        <begin position="174"/>
        <end position="486"/>
    </location>
</feature>
<dbReference type="OrthoDB" id="1724197at2759"/>
<dbReference type="PANTHER" id="PTHR12815:SF18">
    <property type="entry name" value="SORTING AND ASSEMBLY MACHINERY COMPONENT 50 HOMOLOG"/>
    <property type="match status" value="1"/>
</dbReference>
<dbReference type="GO" id="GO:0005741">
    <property type="term" value="C:mitochondrial outer membrane"/>
    <property type="evidence" value="ECO:0007669"/>
    <property type="project" value="UniProtKB-SubCell"/>
</dbReference>
<dbReference type="AlphaFoldDB" id="A0A0D7AX53"/>
<dbReference type="GO" id="GO:0045040">
    <property type="term" value="P:protein insertion into mitochondrial outer membrane"/>
    <property type="evidence" value="ECO:0007669"/>
    <property type="project" value="TreeGrafter"/>
</dbReference>
<dbReference type="EMBL" id="KN880748">
    <property type="protein sequence ID" value="KIY62787.1"/>
    <property type="molecule type" value="Genomic_DNA"/>
</dbReference>
<evidence type="ECO:0000313" key="9">
    <source>
        <dbReference type="Proteomes" id="UP000054007"/>
    </source>
</evidence>
<comment type="similarity">
    <text evidence="2">Belongs to the SAM50/omp85 family.</text>
</comment>
<protein>
    <submittedName>
        <fullName evidence="8">Mitochondrial protein</fullName>
    </submittedName>
</protein>
<dbReference type="InterPro" id="IPR000184">
    <property type="entry name" value="Bac_surfAg_D15"/>
</dbReference>
<dbReference type="Proteomes" id="UP000054007">
    <property type="component" value="Unassembled WGS sequence"/>
</dbReference>
<gene>
    <name evidence="8" type="ORF">CYLTODRAFT_426652</name>
</gene>
<evidence type="ECO:0000256" key="3">
    <source>
        <dbReference type="ARBA" id="ARBA00022452"/>
    </source>
</evidence>
<evidence type="ECO:0000256" key="5">
    <source>
        <dbReference type="ARBA" id="ARBA00023136"/>
    </source>
</evidence>
<evidence type="ECO:0000256" key="2">
    <source>
        <dbReference type="ARBA" id="ARBA00010913"/>
    </source>
</evidence>
<dbReference type="Gene3D" id="2.40.160.50">
    <property type="entry name" value="membrane protein fhac: a member of the omp85/tpsb transporter family"/>
    <property type="match status" value="1"/>
</dbReference>